<evidence type="ECO:0000259" key="1">
    <source>
        <dbReference type="PROSITE" id="PS50801"/>
    </source>
</evidence>
<dbReference type="InterPro" id="IPR002645">
    <property type="entry name" value="STAS_dom"/>
</dbReference>
<dbReference type="EMBL" id="AP018933">
    <property type="protein sequence ID" value="BBG30858.1"/>
    <property type="molecule type" value="Genomic_DNA"/>
</dbReference>
<dbReference type="PROSITE" id="PS50801">
    <property type="entry name" value="STAS"/>
    <property type="match status" value="1"/>
</dbReference>
<organism evidence="2 3">
    <name type="scientific">Zymobacter palmae</name>
    <dbReference type="NCBI Taxonomy" id="33074"/>
    <lineage>
        <taxon>Bacteria</taxon>
        <taxon>Pseudomonadati</taxon>
        <taxon>Pseudomonadota</taxon>
        <taxon>Gammaproteobacteria</taxon>
        <taxon>Oceanospirillales</taxon>
        <taxon>Halomonadaceae</taxon>
        <taxon>Zymobacter group</taxon>
        <taxon>Zymobacter</taxon>
    </lineage>
</organism>
<dbReference type="OrthoDB" id="6174465at2"/>
<dbReference type="InterPro" id="IPR058548">
    <property type="entry name" value="MlaB-like_STAS"/>
</dbReference>
<dbReference type="KEGG" id="zpl:ZBT109_2121"/>
<proteinExistence type="predicted"/>
<protein>
    <submittedName>
        <fullName evidence="2">Anti-sigma-factor antagonist (STAS) domain protein</fullName>
    </submittedName>
</protein>
<feature type="domain" description="STAS" evidence="1">
    <location>
        <begin position="8"/>
        <end position="109"/>
    </location>
</feature>
<dbReference type="Proteomes" id="UP000267342">
    <property type="component" value="Chromosome"/>
</dbReference>
<dbReference type="AlphaFoldDB" id="A0A348HGV6"/>
<name>A0A348HGV6_9GAMM</name>
<dbReference type="RefSeq" id="WP_051524121.1">
    <property type="nucleotide sequence ID" value="NZ_AP018933.1"/>
</dbReference>
<keyword evidence="3" id="KW-1185">Reference proteome</keyword>
<dbReference type="STRING" id="1123510.GCA_000620025_00773"/>
<reference evidence="2 3" key="1">
    <citation type="submission" date="2018-09" db="EMBL/GenBank/DDBJ databases">
        <title>Zymobacter palmae IAM14233 (=T109) whole genome analysis.</title>
        <authorList>
            <person name="Yanase H."/>
        </authorList>
    </citation>
    <scope>NUCLEOTIDE SEQUENCE [LARGE SCALE GENOMIC DNA]</scope>
    <source>
        <strain evidence="2 3">IAM14233</strain>
    </source>
</reference>
<evidence type="ECO:0000313" key="2">
    <source>
        <dbReference type="EMBL" id="BBG30858.1"/>
    </source>
</evidence>
<dbReference type="SUPFAM" id="SSF52091">
    <property type="entry name" value="SpoIIaa-like"/>
    <property type="match status" value="1"/>
</dbReference>
<gene>
    <name evidence="2" type="ORF">ZBT109_2121</name>
</gene>
<evidence type="ECO:0000313" key="3">
    <source>
        <dbReference type="Proteomes" id="UP000267342"/>
    </source>
</evidence>
<sequence length="109" mass="11948">MNAQATMEQGRVTMDAGRQVLSLQGPVSFDTAALLADEGCRLLKQVAPETAVSIDARGVQHSSSATLTVVLEWWRALNARQLRLKDVLLPEQMRPLVALSGLNRILPER</sequence>
<dbReference type="InterPro" id="IPR036513">
    <property type="entry name" value="STAS_dom_sf"/>
</dbReference>
<accession>A0A348HGV6</accession>
<dbReference type="Gene3D" id="3.30.750.24">
    <property type="entry name" value="STAS domain"/>
    <property type="match status" value="1"/>
</dbReference>
<dbReference type="Pfam" id="PF13466">
    <property type="entry name" value="STAS_2"/>
    <property type="match status" value="1"/>
</dbReference>